<dbReference type="FunFam" id="1.20.950.20:FF:000001">
    <property type="entry name" value="Respiratory nitrate reductase subunit gamma"/>
    <property type="match status" value="1"/>
</dbReference>
<evidence type="ECO:0000259" key="15">
    <source>
        <dbReference type="Pfam" id="PF02665"/>
    </source>
</evidence>
<keyword evidence="8 14" id="KW-1133">Transmembrane helix</keyword>
<sequence>MSEFVWVALPYIAFTFLIIGSAVRYTVSERNWTTKSSQFLEKKQLRIAGPLFHFALLLVFLGHVGGILVPQEVTEMVGVDEHLYHAGALYIGGLAGILLVVGFLLLMKRRFGTSYMKVNTSSMDVWLFAFLGITILTGFLGTMMNADGAFNYRAYIGPWFRSLLIMQPQPELMLNIPPIFKAHMLSWMIVCIIFPFSRLVHCLSFPFRYLNRSAIVYRKR</sequence>
<feature type="transmembrane region" description="Helical" evidence="14">
    <location>
        <begin position="126"/>
        <end position="144"/>
    </location>
</feature>
<dbReference type="RefSeq" id="WP_115310466.1">
    <property type="nucleotide sequence ID" value="NZ_UHIO01000001.1"/>
</dbReference>
<accession>A0A380NNA8</accession>
<evidence type="ECO:0000256" key="7">
    <source>
        <dbReference type="ARBA" id="ARBA00022982"/>
    </source>
</evidence>
<keyword evidence="5 14" id="KW-0812">Transmembrane</keyword>
<dbReference type="InterPro" id="IPR003816">
    <property type="entry name" value="Nitrate_red_gam"/>
</dbReference>
<feature type="transmembrane region" description="Helical" evidence="14">
    <location>
        <begin position="47"/>
        <end position="68"/>
    </location>
</feature>
<dbReference type="OrthoDB" id="9788113at2"/>
<evidence type="ECO:0000256" key="13">
    <source>
        <dbReference type="PIRSR" id="PIRSR603816-1"/>
    </source>
</evidence>
<evidence type="ECO:0000256" key="1">
    <source>
        <dbReference type="ARBA" id="ARBA00004651"/>
    </source>
</evidence>
<dbReference type="Pfam" id="PF02665">
    <property type="entry name" value="Nitrate_red_gam"/>
    <property type="match status" value="1"/>
</dbReference>
<keyword evidence="2" id="KW-0813">Transport</keyword>
<protein>
    <submittedName>
        <fullName evidence="16">Nitrate reductase-like protein narX</fullName>
        <ecNumber evidence="16">1.7.99.4</ecNumber>
    </submittedName>
</protein>
<feature type="transmembrane region" description="Helical" evidence="14">
    <location>
        <begin position="88"/>
        <end position="106"/>
    </location>
</feature>
<feature type="binding site" description="axial binding residue" evidence="13">
    <location>
        <position position="63"/>
    </location>
    <ligand>
        <name>heme b</name>
        <dbReference type="ChEBI" id="CHEBI:60344"/>
        <label>1</label>
    </ligand>
    <ligandPart>
        <name>Fe</name>
        <dbReference type="ChEBI" id="CHEBI:18248"/>
    </ligandPart>
</feature>
<dbReference type="InterPro" id="IPR036197">
    <property type="entry name" value="NarG-like_sf"/>
</dbReference>
<keyword evidence="9 16" id="KW-0560">Oxidoreductase</keyword>
<feature type="domain" description="NarG-like" evidence="15">
    <location>
        <begin position="3"/>
        <end position="220"/>
    </location>
</feature>
<dbReference type="EC" id="1.7.99.4" evidence="16"/>
<dbReference type="GO" id="GO:0046872">
    <property type="term" value="F:metal ion binding"/>
    <property type="evidence" value="ECO:0007669"/>
    <property type="project" value="UniProtKB-KW"/>
</dbReference>
<name>A0A380NNA8_9FIRM</name>
<dbReference type="InterPro" id="IPR023234">
    <property type="entry name" value="NarG-like_domain"/>
</dbReference>
<dbReference type="InterPro" id="IPR051936">
    <property type="entry name" value="Heme-iron_electron_transfer"/>
</dbReference>
<dbReference type="GO" id="GO:0008940">
    <property type="term" value="F:nitrate reductase activity"/>
    <property type="evidence" value="ECO:0007669"/>
    <property type="project" value="InterPro"/>
</dbReference>
<dbReference type="AlphaFoldDB" id="A0A380NNA8"/>
<evidence type="ECO:0000256" key="6">
    <source>
        <dbReference type="ARBA" id="ARBA00022723"/>
    </source>
</evidence>
<dbReference type="EMBL" id="UHIO01000001">
    <property type="protein sequence ID" value="SUP43741.1"/>
    <property type="molecule type" value="Genomic_DNA"/>
</dbReference>
<dbReference type="GO" id="GO:0019645">
    <property type="term" value="P:anaerobic electron transport chain"/>
    <property type="evidence" value="ECO:0007669"/>
    <property type="project" value="TreeGrafter"/>
</dbReference>
<feature type="binding site" description="axial binding residue" evidence="13">
    <location>
        <position position="201"/>
    </location>
    <ligand>
        <name>heme b</name>
        <dbReference type="ChEBI" id="CHEBI:60344"/>
        <label>1</label>
    </ligand>
    <ligandPart>
        <name>Fe</name>
        <dbReference type="ChEBI" id="CHEBI:18248"/>
    </ligandPart>
</feature>
<dbReference type="SUPFAM" id="SSF103501">
    <property type="entry name" value="Respiratory nitrate reductase 1 gamma chain"/>
    <property type="match status" value="1"/>
</dbReference>
<evidence type="ECO:0000313" key="16">
    <source>
        <dbReference type="EMBL" id="SUP43741.1"/>
    </source>
</evidence>
<evidence type="ECO:0000256" key="3">
    <source>
        <dbReference type="ARBA" id="ARBA00022475"/>
    </source>
</evidence>
<evidence type="ECO:0000256" key="4">
    <source>
        <dbReference type="ARBA" id="ARBA00022617"/>
    </source>
</evidence>
<dbReference type="GO" id="GO:0042128">
    <property type="term" value="P:nitrate assimilation"/>
    <property type="evidence" value="ECO:0007669"/>
    <property type="project" value="UniProtKB-KW"/>
</dbReference>
<dbReference type="Proteomes" id="UP000255367">
    <property type="component" value="Unassembled WGS sequence"/>
</dbReference>
<dbReference type="PANTHER" id="PTHR30598">
    <property type="entry name" value="NITRATE REDUCTASE PRIVATE CHAPERONE, REDOX ENZYME MATURATION PROTEIN REMP FAMILY"/>
    <property type="match status" value="1"/>
</dbReference>
<keyword evidence="6" id="KW-0479">Metal-binding</keyword>
<keyword evidence="12 14" id="KW-0472">Membrane</keyword>
<evidence type="ECO:0000256" key="14">
    <source>
        <dbReference type="SAM" id="Phobius"/>
    </source>
</evidence>
<evidence type="ECO:0000256" key="9">
    <source>
        <dbReference type="ARBA" id="ARBA00023002"/>
    </source>
</evidence>
<dbReference type="PANTHER" id="PTHR30598:SF3">
    <property type="entry name" value="RESPIRATORY NITRATE REDUCTASE 1 GAMMA CHAIN"/>
    <property type="match status" value="1"/>
</dbReference>
<dbReference type="GO" id="GO:0005886">
    <property type="term" value="C:plasma membrane"/>
    <property type="evidence" value="ECO:0007669"/>
    <property type="project" value="UniProtKB-SubCell"/>
</dbReference>
<keyword evidence="3" id="KW-1003">Cell membrane</keyword>
<evidence type="ECO:0000256" key="2">
    <source>
        <dbReference type="ARBA" id="ARBA00022448"/>
    </source>
</evidence>
<feature type="binding site" description="axial binding residue" evidence="13">
    <location>
        <position position="183"/>
    </location>
    <ligand>
        <name>heme b</name>
        <dbReference type="ChEBI" id="CHEBI:60344"/>
        <label>1</label>
    </ligand>
    <ligandPart>
        <name>Fe</name>
        <dbReference type="ChEBI" id="CHEBI:18248"/>
    </ligandPart>
</feature>
<keyword evidence="10 13" id="KW-0408">Iron</keyword>
<keyword evidence="11" id="KW-0534">Nitrate assimilation</keyword>
<evidence type="ECO:0000313" key="17">
    <source>
        <dbReference type="Proteomes" id="UP000255367"/>
    </source>
</evidence>
<evidence type="ECO:0000256" key="8">
    <source>
        <dbReference type="ARBA" id="ARBA00022989"/>
    </source>
</evidence>
<organism evidence="16 17">
    <name type="scientific">Veillonella criceti</name>
    <dbReference type="NCBI Taxonomy" id="103891"/>
    <lineage>
        <taxon>Bacteria</taxon>
        <taxon>Bacillati</taxon>
        <taxon>Bacillota</taxon>
        <taxon>Negativicutes</taxon>
        <taxon>Veillonellales</taxon>
        <taxon>Veillonellaceae</taxon>
        <taxon>Veillonella</taxon>
    </lineage>
</organism>
<dbReference type="GO" id="GO:0009325">
    <property type="term" value="C:nitrate reductase complex"/>
    <property type="evidence" value="ECO:0007669"/>
    <property type="project" value="InterPro"/>
</dbReference>
<evidence type="ECO:0000256" key="11">
    <source>
        <dbReference type="ARBA" id="ARBA00023063"/>
    </source>
</evidence>
<keyword evidence="4 13" id="KW-0349">Heme</keyword>
<feature type="transmembrane region" description="Helical" evidence="14">
    <location>
        <begin position="184"/>
        <end position="210"/>
    </location>
</feature>
<comment type="subcellular location">
    <subcellularLocation>
        <location evidence="1">Cell membrane</location>
        <topology evidence="1">Multi-pass membrane protein</topology>
    </subcellularLocation>
</comment>
<proteinExistence type="predicted"/>
<keyword evidence="7" id="KW-0249">Electron transport</keyword>
<evidence type="ECO:0000256" key="10">
    <source>
        <dbReference type="ARBA" id="ARBA00023004"/>
    </source>
</evidence>
<keyword evidence="17" id="KW-1185">Reference proteome</keyword>
<gene>
    <name evidence="16" type="primary">narX_1</name>
    <name evidence="16" type="ORF">NCTC12020_01314</name>
</gene>
<reference evidence="16 17" key="1">
    <citation type="submission" date="2018-06" db="EMBL/GenBank/DDBJ databases">
        <authorList>
            <consortium name="Pathogen Informatics"/>
            <person name="Doyle S."/>
        </authorList>
    </citation>
    <scope>NUCLEOTIDE SEQUENCE [LARGE SCALE GENOMIC DNA]</scope>
    <source>
        <strain evidence="16 17">NCTC12020</strain>
    </source>
</reference>
<feature type="binding site" description="axial binding residue" evidence="13">
    <location>
        <position position="53"/>
    </location>
    <ligand>
        <name>heme b</name>
        <dbReference type="ChEBI" id="CHEBI:60344"/>
        <label>1</label>
    </ligand>
    <ligandPart>
        <name>Fe</name>
        <dbReference type="ChEBI" id="CHEBI:18248"/>
    </ligandPart>
</feature>
<dbReference type="GO" id="GO:0009055">
    <property type="term" value="F:electron transfer activity"/>
    <property type="evidence" value="ECO:0007669"/>
    <property type="project" value="TreeGrafter"/>
</dbReference>
<dbReference type="NCBIfam" id="TIGR00351">
    <property type="entry name" value="narI"/>
    <property type="match status" value="1"/>
</dbReference>
<dbReference type="Gene3D" id="1.20.950.20">
    <property type="entry name" value="Transmembrane di-heme cytochromes, Chain C"/>
    <property type="match status" value="1"/>
</dbReference>
<evidence type="ECO:0000256" key="12">
    <source>
        <dbReference type="ARBA" id="ARBA00023136"/>
    </source>
</evidence>
<dbReference type="GO" id="GO:0020037">
    <property type="term" value="F:heme binding"/>
    <property type="evidence" value="ECO:0007669"/>
    <property type="project" value="TreeGrafter"/>
</dbReference>
<evidence type="ECO:0000256" key="5">
    <source>
        <dbReference type="ARBA" id="ARBA00022692"/>
    </source>
</evidence>
<feature type="transmembrane region" description="Helical" evidence="14">
    <location>
        <begin position="6"/>
        <end position="27"/>
    </location>
</feature>